<gene>
    <name evidence="10" type="ORF">FHL05_09520</name>
    <name evidence="9" type="ORF">FHL06_11085</name>
</gene>
<sequence length="337" mass="38231">MTKFIKNIFTDKRIKNSQKGEYLLLISKLLRNGFSLSQSINCLRLLNRNDILFEKIHHDLRYGAMISQSLRHLELPSVVFNQLVIAQDHGKFDLALEQTGILLKNQARQVNKLKELMAYPSFIFAFLMTMLIGMKLYIIPQLELASGGKNIDLFLELIIGLVLGIISVITLLLIRLRKKVEYKRALMIVKLPLIGKIYLSFYQFLILQGLGMQLASGMNLYDICESNKRFQNDSIQGYLSNKCIDGLTNGKSLLKLIEQEPLLPNQLKALLEAGESGPRLAQDLLLMSELKFEETKQGLKKTLNLVQPILFGVIAIVIVVTYLIVLLPIYAMMKGMS</sequence>
<dbReference type="Pfam" id="PF00482">
    <property type="entry name" value="T2SSF"/>
    <property type="match status" value="2"/>
</dbReference>
<feature type="transmembrane region" description="Helical" evidence="7">
    <location>
        <begin position="151"/>
        <end position="174"/>
    </location>
</feature>
<evidence type="ECO:0000256" key="3">
    <source>
        <dbReference type="ARBA" id="ARBA00022475"/>
    </source>
</evidence>
<keyword evidence="5 7" id="KW-1133">Transmembrane helix</keyword>
<reference evidence="11 12" key="1">
    <citation type="journal article" date="2019" name="Syst. Appl. Microbiol.">
        <title>Polyphasic characterization of two novel Lactobacillus spp. isolated from blown salami packages: Description of Lactobacillus halodurans sp. nov. and Lactobacillus salsicarnum sp. nov.</title>
        <authorList>
            <person name="Schuster J.A."/>
            <person name="Klingl A."/>
            <person name="Vogel R.F."/>
            <person name="Ehrmann M.A."/>
        </authorList>
    </citation>
    <scope>NUCLEOTIDE SEQUENCE [LARGE SCALE GENOMIC DNA]</scope>
    <source>
        <strain evidence="10 11">TMW 1.1920</strain>
        <strain evidence="9 12">TMW 1.2172</strain>
    </source>
</reference>
<feature type="transmembrane region" description="Helical" evidence="7">
    <location>
        <begin position="186"/>
        <end position="206"/>
    </location>
</feature>
<dbReference type="GO" id="GO:0005886">
    <property type="term" value="C:plasma membrane"/>
    <property type="evidence" value="ECO:0007669"/>
    <property type="project" value="UniProtKB-SubCell"/>
</dbReference>
<evidence type="ECO:0000313" key="11">
    <source>
        <dbReference type="Proteomes" id="UP000371423"/>
    </source>
</evidence>
<evidence type="ECO:0000313" key="9">
    <source>
        <dbReference type="EMBL" id="MQS76887.1"/>
    </source>
</evidence>
<dbReference type="InterPro" id="IPR003004">
    <property type="entry name" value="GspF/PilC"/>
</dbReference>
<accession>A0A5P0ZYK0</accession>
<evidence type="ECO:0000313" key="12">
    <source>
        <dbReference type="Proteomes" id="UP000414364"/>
    </source>
</evidence>
<evidence type="ECO:0000259" key="8">
    <source>
        <dbReference type="Pfam" id="PF00482"/>
    </source>
</evidence>
<dbReference type="Proteomes" id="UP000371423">
    <property type="component" value="Unassembled WGS sequence"/>
</dbReference>
<dbReference type="OrthoDB" id="2324921at2"/>
<feature type="transmembrane region" description="Helical" evidence="7">
    <location>
        <begin position="309"/>
        <end position="331"/>
    </location>
</feature>
<dbReference type="PRINTS" id="PR00812">
    <property type="entry name" value="BCTERIALGSPF"/>
</dbReference>
<evidence type="ECO:0000256" key="4">
    <source>
        <dbReference type="ARBA" id="ARBA00022692"/>
    </source>
</evidence>
<evidence type="ECO:0000256" key="5">
    <source>
        <dbReference type="ARBA" id="ARBA00022989"/>
    </source>
</evidence>
<evidence type="ECO:0000256" key="2">
    <source>
        <dbReference type="ARBA" id="ARBA00005745"/>
    </source>
</evidence>
<evidence type="ECO:0000256" key="7">
    <source>
        <dbReference type="SAM" id="Phobius"/>
    </source>
</evidence>
<comment type="similarity">
    <text evidence="2">Belongs to the GSP F family.</text>
</comment>
<feature type="domain" description="Type II secretion system protein GspF" evidence="8">
    <location>
        <begin position="25"/>
        <end position="140"/>
    </location>
</feature>
<dbReference type="Gene3D" id="1.20.81.30">
    <property type="entry name" value="Type II secretion system (T2SS), domain F"/>
    <property type="match status" value="2"/>
</dbReference>
<dbReference type="InterPro" id="IPR018076">
    <property type="entry name" value="T2SS_GspF_dom"/>
</dbReference>
<evidence type="ECO:0000256" key="1">
    <source>
        <dbReference type="ARBA" id="ARBA00004651"/>
    </source>
</evidence>
<dbReference type="InterPro" id="IPR042094">
    <property type="entry name" value="T2SS_GspF_sf"/>
</dbReference>
<dbReference type="PANTHER" id="PTHR30012">
    <property type="entry name" value="GENERAL SECRETION PATHWAY PROTEIN"/>
    <property type="match status" value="1"/>
</dbReference>
<dbReference type="AlphaFoldDB" id="A0A5P0ZYK0"/>
<dbReference type="PANTHER" id="PTHR30012:SF0">
    <property type="entry name" value="TYPE II SECRETION SYSTEM PROTEIN F-RELATED"/>
    <property type="match status" value="1"/>
</dbReference>
<keyword evidence="6 7" id="KW-0472">Membrane</keyword>
<keyword evidence="4 7" id="KW-0812">Transmembrane</keyword>
<dbReference type="RefSeq" id="WP_153386579.1">
    <property type="nucleotide sequence ID" value="NZ_VDFO01000036.1"/>
</dbReference>
<keyword evidence="3" id="KW-1003">Cell membrane</keyword>
<feature type="transmembrane region" description="Helical" evidence="7">
    <location>
        <begin position="116"/>
        <end position="139"/>
    </location>
</feature>
<protein>
    <submittedName>
        <fullName evidence="10">Competence protein ComG</fullName>
    </submittedName>
</protein>
<evidence type="ECO:0000313" key="10">
    <source>
        <dbReference type="EMBL" id="MQS98119.1"/>
    </source>
</evidence>
<comment type="subcellular location">
    <subcellularLocation>
        <location evidence="1">Cell membrane</location>
        <topology evidence="1">Multi-pass membrane protein</topology>
    </subcellularLocation>
</comment>
<dbReference type="Proteomes" id="UP000414364">
    <property type="component" value="Unassembled WGS sequence"/>
</dbReference>
<proteinExistence type="inferred from homology"/>
<organism evidence="10 11">
    <name type="scientific">Companilactobacillus halodurans</name>
    <dbReference type="NCBI Taxonomy" id="2584183"/>
    <lineage>
        <taxon>Bacteria</taxon>
        <taxon>Bacillati</taxon>
        <taxon>Bacillota</taxon>
        <taxon>Bacilli</taxon>
        <taxon>Lactobacillales</taxon>
        <taxon>Lactobacillaceae</taxon>
        <taxon>Companilactobacillus</taxon>
    </lineage>
</organism>
<name>A0A5P0ZYK0_9LACO</name>
<evidence type="ECO:0000256" key="6">
    <source>
        <dbReference type="ARBA" id="ARBA00023136"/>
    </source>
</evidence>
<dbReference type="EMBL" id="VDFP01000029">
    <property type="protein sequence ID" value="MQS76887.1"/>
    <property type="molecule type" value="Genomic_DNA"/>
</dbReference>
<comment type="caution">
    <text evidence="10">The sequence shown here is derived from an EMBL/GenBank/DDBJ whole genome shotgun (WGS) entry which is preliminary data.</text>
</comment>
<dbReference type="EMBL" id="VDFO01000036">
    <property type="protein sequence ID" value="MQS98119.1"/>
    <property type="molecule type" value="Genomic_DNA"/>
</dbReference>
<keyword evidence="11" id="KW-1185">Reference proteome</keyword>
<feature type="domain" description="Type II secretion system protein GspF" evidence="8">
    <location>
        <begin position="209"/>
        <end position="328"/>
    </location>
</feature>